<dbReference type="PANTHER" id="PTHR43319">
    <property type="entry name" value="BETA-LACTAMASE-RELATED"/>
    <property type="match status" value="1"/>
</dbReference>
<dbReference type="SUPFAM" id="SSF56601">
    <property type="entry name" value="beta-lactamase/transpeptidase-like"/>
    <property type="match status" value="1"/>
</dbReference>
<sequence length="376" mass="39669">MGSEPDAVPGPSLQQKVQGVLDELVGTGAERGLQVAVYHHGALVVDAVAGVADSRTGRRVTPETPFFGFSAGKVMTSLVAHLLVKSGRIGYDTPVAELWPRFGAHGKGTTTLRHVLTHSAGVPAMPRDIGPGDLSDWSRVCTALADAAPRWRPGTRTGYHSYTYGFLVGEIARRATGRPMRQLLREWVTEPLGLEGNLYFSVPRTDLARLAHLEDAHLEDVRPPAAAATDDEAVLAPWELRPTAELGNNAEVLRADVPSVGTFTARGIAAMNAALLDGRLIDPGQLAEVTAVAFEGTDQVFGHHVRLGLGYPLGGVGSRTGEALTTFGWIGGGGSYVCADTAAGIALAVTKTLLTPHFDTARRLTDLITAELGPPV</sequence>
<dbReference type="Pfam" id="PF00144">
    <property type="entry name" value="Beta-lactamase"/>
    <property type="match status" value="1"/>
</dbReference>
<evidence type="ECO:0000313" key="2">
    <source>
        <dbReference type="EMBL" id="GAA2683280.1"/>
    </source>
</evidence>
<dbReference type="InterPro" id="IPR052907">
    <property type="entry name" value="Beta-lactamase/esterase"/>
</dbReference>
<comment type="caution">
    <text evidence="2">The sequence shown here is derived from an EMBL/GenBank/DDBJ whole genome shotgun (WGS) entry which is preliminary data.</text>
</comment>
<keyword evidence="2" id="KW-0378">Hydrolase</keyword>
<dbReference type="GO" id="GO:0016787">
    <property type="term" value="F:hydrolase activity"/>
    <property type="evidence" value="ECO:0007669"/>
    <property type="project" value="UniProtKB-KW"/>
</dbReference>
<evidence type="ECO:0000259" key="1">
    <source>
        <dbReference type="Pfam" id="PF00144"/>
    </source>
</evidence>
<reference evidence="2 3" key="1">
    <citation type="journal article" date="2019" name="Int. J. Syst. Evol. Microbiol.">
        <title>The Global Catalogue of Microorganisms (GCM) 10K type strain sequencing project: providing services to taxonomists for standard genome sequencing and annotation.</title>
        <authorList>
            <consortium name="The Broad Institute Genomics Platform"/>
            <consortium name="The Broad Institute Genome Sequencing Center for Infectious Disease"/>
            <person name="Wu L."/>
            <person name="Ma J."/>
        </authorList>
    </citation>
    <scope>NUCLEOTIDE SEQUENCE [LARGE SCALE GENOMIC DNA]</scope>
    <source>
        <strain evidence="2 3">JCM 4531</strain>
    </source>
</reference>
<accession>A0ABN3SRW4</accession>
<organism evidence="2 3">
    <name type="scientific">Streptomyces violaceolatus</name>
    <dbReference type="NCBI Taxonomy" id="67378"/>
    <lineage>
        <taxon>Bacteria</taxon>
        <taxon>Bacillati</taxon>
        <taxon>Actinomycetota</taxon>
        <taxon>Actinomycetes</taxon>
        <taxon>Kitasatosporales</taxon>
        <taxon>Streptomycetaceae</taxon>
        <taxon>Streptomyces</taxon>
        <taxon>Streptomyces violaceoruber group</taxon>
    </lineage>
</organism>
<dbReference type="InterPro" id="IPR012338">
    <property type="entry name" value="Beta-lactam/transpept-like"/>
</dbReference>
<name>A0ABN3SRW4_9ACTN</name>
<dbReference type="InterPro" id="IPR001466">
    <property type="entry name" value="Beta-lactam-related"/>
</dbReference>
<proteinExistence type="predicted"/>
<dbReference type="EMBL" id="BAAASK010000007">
    <property type="protein sequence ID" value="GAA2683280.1"/>
    <property type="molecule type" value="Genomic_DNA"/>
</dbReference>
<feature type="domain" description="Beta-lactamase-related" evidence="1">
    <location>
        <begin position="20"/>
        <end position="362"/>
    </location>
</feature>
<dbReference type="Gene3D" id="3.40.710.10">
    <property type="entry name" value="DD-peptidase/beta-lactamase superfamily"/>
    <property type="match status" value="1"/>
</dbReference>
<protein>
    <submittedName>
        <fullName evidence="2">Serine hydrolase domain-containing protein</fullName>
    </submittedName>
</protein>
<dbReference type="PANTHER" id="PTHR43319:SF3">
    <property type="entry name" value="BETA-LACTAMASE-RELATED DOMAIN-CONTAINING PROTEIN"/>
    <property type="match status" value="1"/>
</dbReference>
<dbReference type="Proteomes" id="UP001499989">
    <property type="component" value="Unassembled WGS sequence"/>
</dbReference>
<dbReference type="RefSeq" id="WP_319126753.1">
    <property type="nucleotide sequence ID" value="NZ_BAAASK010000007.1"/>
</dbReference>
<gene>
    <name evidence="2" type="ORF">GCM10010310_33260</name>
</gene>
<evidence type="ECO:0000313" key="3">
    <source>
        <dbReference type="Proteomes" id="UP001499989"/>
    </source>
</evidence>
<keyword evidence="3" id="KW-1185">Reference proteome</keyword>